<feature type="chain" id="PRO_5022051980" description="DUF5727 domain-containing protein" evidence="1">
    <location>
        <begin position="18"/>
        <end position="131"/>
    </location>
</feature>
<keyword evidence="1" id="KW-0732">Signal</keyword>
<dbReference type="Proteomes" id="UP000321570">
    <property type="component" value="Unassembled WGS sequence"/>
</dbReference>
<protein>
    <recommendedName>
        <fullName evidence="4">DUF5727 domain-containing protein</fullName>
    </recommendedName>
</protein>
<evidence type="ECO:0000256" key="1">
    <source>
        <dbReference type="SAM" id="SignalP"/>
    </source>
</evidence>
<dbReference type="EMBL" id="CABIJS010000079">
    <property type="protein sequence ID" value="VUZ42131.1"/>
    <property type="molecule type" value="Genomic_DNA"/>
</dbReference>
<proteinExistence type="predicted"/>
<keyword evidence="3" id="KW-1185">Reference proteome</keyword>
<name>A0A564Y4G9_HYMDI</name>
<evidence type="ECO:0000313" key="3">
    <source>
        <dbReference type="Proteomes" id="UP000321570"/>
    </source>
</evidence>
<reference evidence="2 3" key="1">
    <citation type="submission" date="2019-07" db="EMBL/GenBank/DDBJ databases">
        <authorList>
            <person name="Jastrzebski P J."/>
            <person name="Paukszto L."/>
            <person name="Jastrzebski P J."/>
        </authorList>
    </citation>
    <scope>NUCLEOTIDE SEQUENCE [LARGE SCALE GENOMIC DNA]</scope>
    <source>
        <strain evidence="2 3">WMS-il1</strain>
    </source>
</reference>
<sequence length="131" mass="14694">MIQVALIFMCYFSLTFAGSGEVLGSRVITNFSGKVGPMYFKWTNASVCSQSMTLCRILSAERDGTTLRNGSFGLGTCELLPDRTIITFNEVPDYDLLILQKKSEEYTVYFAKDCKFPDIYVGKLTTFDFAL</sequence>
<organism evidence="2 3">
    <name type="scientific">Hymenolepis diminuta</name>
    <name type="common">Rat tapeworm</name>
    <dbReference type="NCBI Taxonomy" id="6216"/>
    <lineage>
        <taxon>Eukaryota</taxon>
        <taxon>Metazoa</taxon>
        <taxon>Spiralia</taxon>
        <taxon>Lophotrochozoa</taxon>
        <taxon>Platyhelminthes</taxon>
        <taxon>Cestoda</taxon>
        <taxon>Eucestoda</taxon>
        <taxon>Cyclophyllidea</taxon>
        <taxon>Hymenolepididae</taxon>
        <taxon>Hymenolepis</taxon>
    </lineage>
</organism>
<accession>A0A564Y4G9</accession>
<evidence type="ECO:0008006" key="4">
    <source>
        <dbReference type="Google" id="ProtNLM"/>
    </source>
</evidence>
<gene>
    <name evidence="2" type="ORF">WMSIL1_LOCUS2823</name>
</gene>
<feature type="signal peptide" evidence="1">
    <location>
        <begin position="1"/>
        <end position="17"/>
    </location>
</feature>
<evidence type="ECO:0000313" key="2">
    <source>
        <dbReference type="EMBL" id="VUZ42131.1"/>
    </source>
</evidence>
<dbReference type="AlphaFoldDB" id="A0A564Y4G9"/>